<reference evidence="2 3" key="2">
    <citation type="journal article" date="2019" name="G3 (Bethesda)">
        <title>Hybrid Assembly of the Genome of the Entomopathogenic Nematode Steinernema carpocapsae Identifies the X-Chromosome.</title>
        <authorList>
            <person name="Serra L."/>
            <person name="Macchietto M."/>
            <person name="Macias-Munoz A."/>
            <person name="McGill C.J."/>
            <person name="Rodriguez I.M."/>
            <person name="Rodriguez B."/>
            <person name="Murad R."/>
            <person name="Mortazavi A."/>
        </authorList>
    </citation>
    <scope>NUCLEOTIDE SEQUENCE [LARGE SCALE GENOMIC DNA]</scope>
    <source>
        <strain evidence="2 3">ALL</strain>
    </source>
</reference>
<feature type="transmembrane region" description="Helical" evidence="1">
    <location>
        <begin position="146"/>
        <end position="167"/>
    </location>
</feature>
<keyword evidence="3" id="KW-1185">Reference proteome</keyword>
<reference evidence="2 3" key="1">
    <citation type="journal article" date="2015" name="Genome Biol.">
        <title>Comparative genomics of Steinernema reveals deeply conserved gene regulatory networks.</title>
        <authorList>
            <person name="Dillman A.R."/>
            <person name="Macchietto M."/>
            <person name="Porter C.F."/>
            <person name="Rogers A."/>
            <person name="Williams B."/>
            <person name="Antoshechkin I."/>
            <person name="Lee M.M."/>
            <person name="Goodwin Z."/>
            <person name="Lu X."/>
            <person name="Lewis E.E."/>
            <person name="Goodrich-Blair H."/>
            <person name="Stock S.P."/>
            <person name="Adams B.J."/>
            <person name="Sternberg P.W."/>
            <person name="Mortazavi A."/>
        </authorList>
    </citation>
    <scope>NUCLEOTIDE SEQUENCE [LARGE SCALE GENOMIC DNA]</scope>
    <source>
        <strain evidence="2 3">ALL</strain>
    </source>
</reference>
<dbReference type="Proteomes" id="UP000298663">
    <property type="component" value="Unassembled WGS sequence"/>
</dbReference>
<dbReference type="OrthoDB" id="5873245at2759"/>
<name>A0A4U8UNW8_STECR</name>
<protein>
    <recommendedName>
        <fullName evidence="4">7TM GPCR serpentine receptor class x (Srx) domain-containing protein</fullName>
    </recommendedName>
</protein>
<evidence type="ECO:0000313" key="2">
    <source>
        <dbReference type="EMBL" id="TMS34784.1"/>
    </source>
</evidence>
<dbReference type="AlphaFoldDB" id="A0A4U8UNW8"/>
<dbReference type="STRING" id="34508.A0A4U8UNW8"/>
<dbReference type="InterPro" id="IPR019425">
    <property type="entry name" value="7TM_GPCR_serpentine_rcpt_Srt"/>
</dbReference>
<dbReference type="Pfam" id="PF10321">
    <property type="entry name" value="7TM_GPCR_Srt"/>
    <property type="match status" value="1"/>
</dbReference>
<feature type="transmembrane region" description="Helical" evidence="1">
    <location>
        <begin position="215"/>
        <end position="236"/>
    </location>
</feature>
<dbReference type="SUPFAM" id="SSF81321">
    <property type="entry name" value="Family A G protein-coupled receptor-like"/>
    <property type="match status" value="1"/>
</dbReference>
<keyword evidence="1" id="KW-0812">Transmembrane</keyword>
<evidence type="ECO:0000256" key="1">
    <source>
        <dbReference type="SAM" id="Phobius"/>
    </source>
</evidence>
<dbReference type="PANTHER" id="PTHR23021">
    <property type="entry name" value="SERPENTINE RECEPTOR, CLASS T"/>
    <property type="match status" value="1"/>
</dbReference>
<feature type="transmembrane region" description="Helical" evidence="1">
    <location>
        <begin position="94"/>
        <end position="126"/>
    </location>
</feature>
<evidence type="ECO:0000313" key="3">
    <source>
        <dbReference type="Proteomes" id="UP000298663"/>
    </source>
</evidence>
<accession>A0A4U8UNW8</accession>
<dbReference type="EMBL" id="AZBU02000001">
    <property type="protein sequence ID" value="TMS34784.1"/>
    <property type="molecule type" value="Genomic_DNA"/>
</dbReference>
<sequence length="280" mass="31649">MTKPNLMRYSCFKFMLVLGTIDVITVVENALITGYLEIIGGVYCNYPSFIYCTGCVSLGLWCCACMLCIILAVNRCIDMCRPDLTEKIFGGYKTYLWFLLAFCYFFYFLFFTKPLIFSGYFAAWFFDPFVGMDPEPNFAFSNFPHTANNVTNIIVLSGTYGFLCILLFKKSRMANSATVSRIQKQIFVQSCSICMLNMTAAVIYVYMQFFSAPPFVIVIGQLTWQAAHGAGSVIYITMNKTIRRGIINMITCKLSQVHRVTTISGAPKSTHITDNNDLIM</sequence>
<organism evidence="2 3">
    <name type="scientific">Steinernema carpocapsae</name>
    <name type="common">Entomopathogenic nematode</name>
    <dbReference type="NCBI Taxonomy" id="34508"/>
    <lineage>
        <taxon>Eukaryota</taxon>
        <taxon>Metazoa</taxon>
        <taxon>Ecdysozoa</taxon>
        <taxon>Nematoda</taxon>
        <taxon>Chromadorea</taxon>
        <taxon>Rhabditida</taxon>
        <taxon>Tylenchina</taxon>
        <taxon>Panagrolaimomorpha</taxon>
        <taxon>Strongyloidoidea</taxon>
        <taxon>Steinernematidae</taxon>
        <taxon>Steinernema</taxon>
    </lineage>
</organism>
<evidence type="ECO:0008006" key="4">
    <source>
        <dbReference type="Google" id="ProtNLM"/>
    </source>
</evidence>
<comment type="caution">
    <text evidence="2">The sequence shown here is derived from an EMBL/GenBank/DDBJ whole genome shotgun (WGS) entry which is preliminary data.</text>
</comment>
<gene>
    <name evidence="2" type="ORF">L596_002305</name>
</gene>
<feature type="transmembrane region" description="Helical" evidence="1">
    <location>
        <begin position="48"/>
        <end position="73"/>
    </location>
</feature>
<proteinExistence type="predicted"/>
<dbReference type="PANTHER" id="PTHR23021:SF37">
    <property type="entry name" value="SERPENTINE RECEPTOR, CLASS T"/>
    <property type="match status" value="1"/>
</dbReference>
<feature type="transmembrane region" description="Helical" evidence="1">
    <location>
        <begin position="187"/>
        <end position="209"/>
    </location>
</feature>
<dbReference type="Gene3D" id="1.20.1070.10">
    <property type="entry name" value="Rhodopsin 7-helix transmembrane proteins"/>
    <property type="match status" value="1"/>
</dbReference>
<keyword evidence="1" id="KW-1133">Transmembrane helix</keyword>
<keyword evidence="1" id="KW-0472">Membrane</keyword>
<feature type="transmembrane region" description="Helical" evidence="1">
    <location>
        <begin position="12"/>
        <end position="36"/>
    </location>
</feature>